<dbReference type="Pfam" id="PF00535">
    <property type="entry name" value="Glycos_transf_2"/>
    <property type="match status" value="1"/>
</dbReference>
<dbReference type="PANTHER" id="PTHR22916">
    <property type="entry name" value="GLYCOSYLTRANSFERASE"/>
    <property type="match status" value="1"/>
</dbReference>
<evidence type="ECO:0000259" key="1">
    <source>
        <dbReference type="Pfam" id="PF00535"/>
    </source>
</evidence>
<dbReference type="InterPro" id="IPR001173">
    <property type="entry name" value="Glyco_trans_2-like"/>
</dbReference>
<sequence length="293" mass="33986">MKDRPVVSILSANYNNGHYLNDFFHSIENQSYTNFEIVIIDDCSTDNSDEIIRQWILKGNLSINYIKLPKNLGFANALNTGLAHCKGTYIARIDPDDVMHPSRLEKQIKILTEKNEISLVGSNAYYFQESINNLVGHSNFRSEPKWIKNKYLSGEYGMMHGTIMFKATLFKDIKYSQSEVPAEDYSLISRMIKSGNTPLNSIEKLTYVRIHDNSVSNDLPLTTIIKVYILRMEIFNIKTSTLAMILKFFHFKFYRNFLKSKHFYSKIFYLSLSVLCSPIKAFKIIYNRFISNV</sequence>
<dbReference type="PANTHER" id="PTHR22916:SF3">
    <property type="entry name" value="UDP-GLCNAC:BETAGAL BETA-1,3-N-ACETYLGLUCOSAMINYLTRANSFERASE-LIKE PROTEIN 1"/>
    <property type="match status" value="1"/>
</dbReference>
<dbReference type="GO" id="GO:0016758">
    <property type="term" value="F:hexosyltransferase activity"/>
    <property type="evidence" value="ECO:0007669"/>
    <property type="project" value="UniProtKB-ARBA"/>
</dbReference>
<dbReference type="CDD" id="cd00761">
    <property type="entry name" value="Glyco_tranf_GTA_type"/>
    <property type="match status" value="1"/>
</dbReference>
<reference evidence="2" key="1">
    <citation type="journal article" date="2017" name="PLoS ONE">
        <title>Genetic diversity of the O antigens of Proteus species and the development of a suspension array for molecular serotyping.</title>
        <authorList>
            <person name="Yu X."/>
            <person name="Torzewska A."/>
            <person name="Zhang X."/>
            <person name="Yin Z."/>
            <person name="Drzewiecka D."/>
            <person name="Cao H."/>
            <person name="Liu B."/>
            <person name="Knirel Y.A."/>
            <person name="Rozalski A."/>
            <person name="Wang L."/>
        </authorList>
    </citation>
    <scope>NUCLEOTIDE SEQUENCE</scope>
    <source>
        <strain evidence="2">G2654</strain>
    </source>
</reference>
<dbReference type="EMBL" id="KY710726">
    <property type="protein sequence ID" value="AXY99944.1"/>
    <property type="molecule type" value="Genomic_DNA"/>
</dbReference>
<dbReference type="SUPFAM" id="SSF53448">
    <property type="entry name" value="Nucleotide-diphospho-sugar transferases"/>
    <property type="match status" value="1"/>
</dbReference>
<evidence type="ECO:0000313" key="2">
    <source>
        <dbReference type="EMBL" id="AXY99944.1"/>
    </source>
</evidence>
<protein>
    <submittedName>
        <fullName evidence="2">Gt2</fullName>
    </submittedName>
</protein>
<dbReference type="RefSeq" id="WP_311748195.1">
    <property type="nucleotide sequence ID" value="NZ_JAPGAG010000006.1"/>
</dbReference>
<name>A0A385JNR4_9GAMM</name>
<feature type="domain" description="Glycosyltransferase 2-like" evidence="1">
    <location>
        <begin position="8"/>
        <end position="160"/>
    </location>
</feature>
<organism evidence="2">
    <name type="scientific">Proteus penneri</name>
    <dbReference type="NCBI Taxonomy" id="102862"/>
    <lineage>
        <taxon>Bacteria</taxon>
        <taxon>Pseudomonadati</taxon>
        <taxon>Pseudomonadota</taxon>
        <taxon>Gammaproteobacteria</taxon>
        <taxon>Enterobacterales</taxon>
        <taxon>Morganellaceae</taxon>
        <taxon>Proteus</taxon>
    </lineage>
</organism>
<dbReference type="Gene3D" id="3.90.550.10">
    <property type="entry name" value="Spore Coat Polysaccharide Biosynthesis Protein SpsA, Chain A"/>
    <property type="match status" value="1"/>
</dbReference>
<dbReference type="AlphaFoldDB" id="A0A385JNR4"/>
<dbReference type="InterPro" id="IPR029044">
    <property type="entry name" value="Nucleotide-diphossugar_trans"/>
</dbReference>
<proteinExistence type="predicted"/>
<accession>A0A385JNR4</accession>